<feature type="region of interest" description="Disordered" evidence="7">
    <location>
        <begin position="115"/>
        <end position="179"/>
    </location>
</feature>
<evidence type="ECO:0000256" key="5">
    <source>
        <dbReference type="ARBA" id="ARBA00023242"/>
    </source>
</evidence>
<evidence type="ECO:0000256" key="6">
    <source>
        <dbReference type="SAM" id="Coils"/>
    </source>
</evidence>
<reference evidence="8" key="1">
    <citation type="submission" date="2020-07" db="EMBL/GenBank/DDBJ databases">
        <title>Multicomponent nature underlies the extraordinary mechanical properties of spider dragline silk.</title>
        <authorList>
            <person name="Kono N."/>
            <person name="Nakamura H."/>
            <person name="Mori M."/>
            <person name="Yoshida Y."/>
            <person name="Ohtoshi R."/>
            <person name="Malay A.D."/>
            <person name="Moran D.A.P."/>
            <person name="Tomita M."/>
            <person name="Numata K."/>
            <person name="Arakawa K."/>
        </authorList>
    </citation>
    <scope>NUCLEOTIDE SEQUENCE</scope>
</reference>
<protein>
    <submittedName>
        <fullName evidence="8">Transcriptional adapter 3-B</fullName>
    </submittedName>
</protein>
<gene>
    <name evidence="8" type="primary">tada3-b</name>
    <name evidence="8" type="ORF">TNCT_528601</name>
</gene>
<dbReference type="Pfam" id="PF10198">
    <property type="entry name" value="Ada3"/>
    <property type="match status" value="1"/>
</dbReference>
<dbReference type="GO" id="GO:0006357">
    <property type="term" value="P:regulation of transcription by RNA polymerase II"/>
    <property type="evidence" value="ECO:0007669"/>
    <property type="project" value="TreeGrafter"/>
</dbReference>
<comment type="subcellular location">
    <subcellularLocation>
        <location evidence="1">Nucleus</location>
    </subcellularLocation>
</comment>
<keyword evidence="9" id="KW-1185">Reference proteome</keyword>
<dbReference type="OrthoDB" id="1232at2759"/>
<feature type="coiled-coil region" evidence="6">
    <location>
        <begin position="390"/>
        <end position="448"/>
    </location>
</feature>
<feature type="compositionally biased region" description="Basic and acidic residues" evidence="7">
    <location>
        <begin position="169"/>
        <end position="178"/>
    </location>
</feature>
<evidence type="ECO:0000256" key="3">
    <source>
        <dbReference type="ARBA" id="ARBA00023015"/>
    </source>
</evidence>
<keyword evidence="3" id="KW-0805">Transcription regulation</keyword>
<dbReference type="GO" id="GO:0003713">
    <property type="term" value="F:transcription coactivator activity"/>
    <property type="evidence" value="ECO:0007669"/>
    <property type="project" value="TreeGrafter"/>
</dbReference>
<feature type="compositionally biased region" description="Basic and acidic residues" evidence="7">
    <location>
        <begin position="115"/>
        <end position="151"/>
    </location>
</feature>
<name>A0A8X6LMM8_TRICU</name>
<dbReference type="GO" id="GO:0005634">
    <property type="term" value="C:nucleus"/>
    <property type="evidence" value="ECO:0007669"/>
    <property type="project" value="UniProtKB-SubCell"/>
</dbReference>
<comment type="similarity">
    <text evidence="2">Belongs to the NGG1 family.</text>
</comment>
<evidence type="ECO:0000313" key="8">
    <source>
        <dbReference type="EMBL" id="GFR16271.1"/>
    </source>
</evidence>
<evidence type="ECO:0000313" key="9">
    <source>
        <dbReference type="Proteomes" id="UP000887116"/>
    </source>
</evidence>
<evidence type="ECO:0000256" key="7">
    <source>
        <dbReference type="SAM" id="MobiDB-lite"/>
    </source>
</evidence>
<proteinExistence type="inferred from homology"/>
<dbReference type="EMBL" id="BMAO01007483">
    <property type="protein sequence ID" value="GFR16271.1"/>
    <property type="molecule type" value="Genomic_DNA"/>
</dbReference>
<dbReference type="AlphaFoldDB" id="A0A8X6LMM8"/>
<keyword evidence="4" id="KW-0804">Transcription</keyword>
<dbReference type="InterPro" id="IPR019340">
    <property type="entry name" value="Histone_AcTrfase_su3"/>
</dbReference>
<sequence>MLYKINFIKTYKRRQRYLLKKKMRGKGKSKGVRVKMELESQLSFSIAGKAASTNIIRECSNFSAVLQRRDIKNLHMDDLRNVQFELEDEFISAIRRRKQLENKIFSLETLHSKKDKETLHSRKDKRSRSTDSIEKKNSDERPPKKSKDSSNKPHSSSNHHKSKYIPPDPHQEIPKPLKNDAPSRFWSFIEPYCADITQDTIRAVEDWIVPQESDKDYQEIPELGEHFSETWPLEDLKEEIIEGSKSVENNKGLFSDSTLDRAEIERILKLGENESSSMVDKGEASLYDKLVYSFIAENLMTHLDNIMTDDCDDDAIQKTNPDIAQKPTLAENGLEERMYAAFVSAGLLESDEIKSKIVEDEVCQELKKIQGALIPVHEYNTIQKKKLLALAKAEMAKQEVKKKLQEHDAKVMEIYRTVAVARRNKTMNKKLEDQIRRTLRERKKLAEKLSKM</sequence>
<accession>A0A8X6LMM8</accession>
<dbReference type="GO" id="GO:0000124">
    <property type="term" value="C:SAGA complex"/>
    <property type="evidence" value="ECO:0007669"/>
    <property type="project" value="TreeGrafter"/>
</dbReference>
<evidence type="ECO:0000256" key="1">
    <source>
        <dbReference type="ARBA" id="ARBA00004123"/>
    </source>
</evidence>
<comment type="caution">
    <text evidence="8">The sequence shown here is derived from an EMBL/GenBank/DDBJ whole genome shotgun (WGS) entry which is preliminary data.</text>
</comment>
<keyword evidence="5" id="KW-0539">Nucleus</keyword>
<dbReference type="PANTHER" id="PTHR13556">
    <property type="entry name" value="TRANSCRIPTIONAL ADAPTER 3-RELATED"/>
    <property type="match status" value="1"/>
</dbReference>
<keyword evidence="6" id="KW-0175">Coiled coil</keyword>
<evidence type="ECO:0000256" key="4">
    <source>
        <dbReference type="ARBA" id="ARBA00023163"/>
    </source>
</evidence>
<dbReference type="PANTHER" id="PTHR13556:SF2">
    <property type="entry name" value="TRANSCRIPTIONAL ADAPTER 3"/>
    <property type="match status" value="1"/>
</dbReference>
<organism evidence="8 9">
    <name type="scientific">Trichonephila clavata</name>
    <name type="common">Joro spider</name>
    <name type="synonym">Nephila clavata</name>
    <dbReference type="NCBI Taxonomy" id="2740835"/>
    <lineage>
        <taxon>Eukaryota</taxon>
        <taxon>Metazoa</taxon>
        <taxon>Ecdysozoa</taxon>
        <taxon>Arthropoda</taxon>
        <taxon>Chelicerata</taxon>
        <taxon>Arachnida</taxon>
        <taxon>Araneae</taxon>
        <taxon>Araneomorphae</taxon>
        <taxon>Entelegynae</taxon>
        <taxon>Araneoidea</taxon>
        <taxon>Nephilidae</taxon>
        <taxon>Trichonephila</taxon>
    </lineage>
</organism>
<evidence type="ECO:0000256" key="2">
    <source>
        <dbReference type="ARBA" id="ARBA00005330"/>
    </source>
</evidence>
<dbReference type="Proteomes" id="UP000887116">
    <property type="component" value="Unassembled WGS sequence"/>
</dbReference>